<keyword evidence="3" id="KW-0949">S-adenosyl-L-methionine</keyword>
<keyword evidence="4" id="KW-0812">Transmembrane</keyword>
<dbReference type="GO" id="GO:0016279">
    <property type="term" value="F:protein-lysine N-methyltransferase activity"/>
    <property type="evidence" value="ECO:0007669"/>
    <property type="project" value="InterPro"/>
</dbReference>
<dbReference type="InterPro" id="IPR026170">
    <property type="entry name" value="FAM173A/B"/>
</dbReference>
<evidence type="ECO:0008006" key="7">
    <source>
        <dbReference type="Google" id="ProtNLM"/>
    </source>
</evidence>
<dbReference type="Proteomes" id="UP000295361">
    <property type="component" value="Unassembled WGS sequence"/>
</dbReference>
<dbReference type="GO" id="GO:0032259">
    <property type="term" value="P:methylation"/>
    <property type="evidence" value="ECO:0007669"/>
    <property type="project" value="UniProtKB-KW"/>
</dbReference>
<dbReference type="PANTHER" id="PTHR13610:SF9">
    <property type="entry name" value="FI06469P"/>
    <property type="match status" value="1"/>
</dbReference>
<name>A0A4R6QMB6_9BURK</name>
<proteinExistence type="predicted"/>
<organism evidence="5 6">
    <name type="scientific">Roseateles toxinivorans</name>
    <dbReference type="NCBI Taxonomy" id="270368"/>
    <lineage>
        <taxon>Bacteria</taxon>
        <taxon>Pseudomonadati</taxon>
        <taxon>Pseudomonadota</taxon>
        <taxon>Betaproteobacteria</taxon>
        <taxon>Burkholderiales</taxon>
        <taxon>Sphaerotilaceae</taxon>
        <taxon>Roseateles</taxon>
    </lineage>
</organism>
<evidence type="ECO:0000256" key="2">
    <source>
        <dbReference type="ARBA" id="ARBA00022679"/>
    </source>
</evidence>
<evidence type="ECO:0000256" key="3">
    <source>
        <dbReference type="ARBA" id="ARBA00022691"/>
    </source>
</evidence>
<feature type="transmembrane region" description="Helical" evidence="4">
    <location>
        <begin position="12"/>
        <end position="30"/>
    </location>
</feature>
<dbReference type="Gene3D" id="3.40.50.150">
    <property type="entry name" value="Vaccinia Virus protein VP39"/>
    <property type="match status" value="1"/>
</dbReference>
<keyword evidence="6" id="KW-1185">Reference proteome</keyword>
<dbReference type="SUPFAM" id="SSF53335">
    <property type="entry name" value="S-adenosyl-L-methionine-dependent methyltransferases"/>
    <property type="match status" value="1"/>
</dbReference>
<dbReference type="InterPro" id="IPR029063">
    <property type="entry name" value="SAM-dependent_MTases_sf"/>
</dbReference>
<evidence type="ECO:0000256" key="4">
    <source>
        <dbReference type="SAM" id="Phobius"/>
    </source>
</evidence>
<reference evidence="5 6" key="1">
    <citation type="submission" date="2019-03" db="EMBL/GenBank/DDBJ databases">
        <title>Genomic Encyclopedia of Type Strains, Phase IV (KMG-IV): sequencing the most valuable type-strain genomes for metagenomic binning, comparative biology and taxonomic classification.</title>
        <authorList>
            <person name="Goeker M."/>
        </authorList>
    </citation>
    <scope>NUCLEOTIDE SEQUENCE [LARGE SCALE GENOMIC DNA]</scope>
    <source>
        <strain evidence="5 6">DSM 16998</strain>
    </source>
</reference>
<dbReference type="EMBL" id="SNXS01000003">
    <property type="protein sequence ID" value="TDP71629.1"/>
    <property type="molecule type" value="Genomic_DNA"/>
</dbReference>
<evidence type="ECO:0000313" key="5">
    <source>
        <dbReference type="EMBL" id="TDP71629.1"/>
    </source>
</evidence>
<keyword evidence="4" id="KW-0472">Membrane</keyword>
<dbReference type="InParanoid" id="A0A4R6QMB6"/>
<keyword evidence="1" id="KW-0489">Methyltransferase</keyword>
<dbReference type="AlphaFoldDB" id="A0A4R6QMB6"/>
<evidence type="ECO:0000313" key="6">
    <source>
        <dbReference type="Proteomes" id="UP000295361"/>
    </source>
</evidence>
<gene>
    <name evidence="5" type="ORF">DES47_103611</name>
</gene>
<feature type="transmembrane region" description="Helical" evidence="4">
    <location>
        <begin position="37"/>
        <end position="56"/>
    </location>
</feature>
<dbReference type="PANTHER" id="PTHR13610">
    <property type="entry name" value="METHYLTRANSFERASE DOMAIN-CONTAINING PROTEIN"/>
    <property type="match status" value="1"/>
</dbReference>
<comment type="caution">
    <text evidence="5">The sequence shown here is derived from an EMBL/GenBank/DDBJ whole genome shotgun (WGS) entry which is preliminary data.</text>
</comment>
<keyword evidence="4" id="KW-1133">Transmembrane helix</keyword>
<sequence>MARLKPLAQLVWPLPALVAWSLAWLTFAALPRLGAPAWLALTLAVALGVALAMPQITRSRRLMVAAGFPTSLLASGLATGLPAWAWLLPLGLLVLAYPHRAWRDAPLFPTPEQALDALPSLAPLADGARLLDAGCGLGHGLRALRRAYPRARIEGIEWSWPLAMVTRMSCRWARVERGDMWAHSWQPFALVYLFQRPESMARAWAKAQAELAPGAWLVSLEFEITGLQPTARLQTKSGKNVCLYQVPYGHPT</sequence>
<protein>
    <recommendedName>
        <fullName evidence="7">Methyltransferase family protein</fullName>
    </recommendedName>
</protein>
<accession>A0A4R6QMB6</accession>
<dbReference type="OrthoDB" id="5611641at2"/>
<evidence type="ECO:0000256" key="1">
    <source>
        <dbReference type="ARBA" id="ARBA00022603"/>
    </source>
</evidence>
<dbReference type="CDD" id="cd02440">
    <property type="entry name" value="AdoMet_MTases"/>
    <property type="match status" value="1"/>
</dbReference>
<keyword evidence="2" id="KW-0808">Transferase</keyword>